<dbReference type="PROSITE" id="PS51918">
    <property type="entry name" value="RADICAL_SAM"/>
    <property type="match status" value="1"/>
</dbReference>
<dbReference type="SFLD" id="SFLDS00029">
    <property type="entry name" value="Radical_SAM"/>
    <property type="match status" value="1"/>
</dbReference>
<evidence type="ECO:0000256" key="3">
    <source>
        <dbReference type="ARBA" id="ARBA00022723"/>
    </source>
</evidence>
<evidence type="ECO:0000259" key="6">
    <source>
        <dbReference type="PROSITE" id="PS51918"/>
    </source>
</evidence>
<evidence type="ECO:0000256" key="4">
    <source>
        <dbReference type="ARBA" id="ARBA00023004"/>
    </source>
</evidence>
<keyword evidence="8" id="KW-1185">Reference proteome</keyword>
<gene>
    <name evidence="7" type="ORF">CIK83_08505</name>
</gene>
<protein>
    <submittedName>
        <fullName evidence="7">Radical SAM protein</fullName>
    </submittedName>
</protein>
<dbReference type="SUPFAM" id="SSF102114">
    <property type="entry name" value="Radical SAM enzymes"/>
    <property type="match status" value="1"/>
</dbReference>
<dbReference type="GO" id="GO:0003824">
    <property type="term" value="F:catalytic activity"/>
    <property type="evidence" value="ECO:0007669"/>
    <property type="project" value="InterPro"/>
</dbReference>
<dbReference type="PANTHER" id="PTHR11228">
    <property type="entry name" value="RADICAL SAM DOMAIN PROTEIN"/>
    <property type="match status" value="1"/>
</dbReference>
<dbReference type="GeneID" id="303188959"/>
<dbReference type="Proteomes" id="UP000252479">
    <property type="component" value="Unassembled WGS sequence"/>
</dbReference>
<dbReference type="InterPro" id="IPR013785">
    <property type="entry name" value="Aldolase_TIM"/>
</dbReference>
<dbReference type="GO" id="GO:0051536">
    <property type="term" value="F:iron-sulfur cluster binding"/>
    <property type="evidence" value="ECO:0007669"/>
    <property type="project" value="UniProtKB-KW"/>
</dbReference>
<accession>A0A368LP84</accession>
<proteinExistence type="predicted"/>
<reference evidence="7 8" key="1">
    <citation type="journal article" date="2017" name="Elife">
        <title>Extensive horizontal gene transfer in cheese-associated bacteria.</title>
        <authorList>
            <person name="Bonham K.S."/>
            <person name="Wolfe B.E."/>
            <person name="Dutton R.J."/>
        </authorList>
    </citation>
    <scope>NUCLEOTIDE SEQUENCE [LARGE SCALE GENOMIC DNA]</scope>
    <source>
        <strain evidence="7 8">JB196</strain>
    </source>
</reference>
<comment type="cofactor">
    <cofactor evidence="1">
        <name>[4Fe-4S] cluster</name>
        <dbReference type="ChEBI" id="CHEBI:49883"/>
    </cofactor>
</comment>
<feature type="domain" description="Radical SAM core" evidence="6">
    <location>
        <begin position="10"/>
        <end position="214"/>
    </location>
</feature>
<evidence type="ECO:0000313" key="8">
    <source>
        <dbReference type="Proteomes" id="UP000252479"/>
    </source>
</evidence>
<dbReference type="CDD" id="cd01335">
    <property type="entry name" value="Radical_SAM"/>
    <property type="match status" value="1"/>
</dbReference>
<evidence type="ECO:0000256" key="2">
    <source>
        <dbReference type="ARBA" id="ARBA00022691"/>
    </source>
</evidence>
<dbReference type="InterPro" id="IPR007197">
    <property type="entry name" value="rSAM"/>
</dbReference>
<keyword evidence="3" id="KW-0479">Metal-binding</keyword>
<evidence type="ECO:0000313" key="7">
    <source>
        <dbReference type="EMBL" id="RCS73648.1"/>
    </source>
</evidence>
<dbReference type="SFLD" id="SFLDG01067">
    <property type="entry name" value="SPASM/twitch_domain_containing"/>
    <property type="match status" value="1"/>
</dbReference>
<dbReference type="InterPro" id="IPR058240">
    <property type="entry name" value="rSAM_sf"/>
</dbReference>
<dbReference type="GO" id="GO:0046872">
    <property type="term" value="F:metal ion binding"/>
    <property type="evidence" value="ECO:0007669"/>
    <property type="project" value="UniProtKB-KW"/>
</dbReference>
<dbReference type="RefSeq" id="WP_086957989.1">
    <property type="nucleotide sequence ID" value="NZ_FUKS01000003.1"/>
</dbReference>
<dbReference type="EMBL" id="QPGL01000001">
    <property type="protein sequence ID" value="RCS73648.1"/>
    <property type="molecule type" value="Genomic_DNA"/>
</dbReference>
<dbReference type="InterPro" id="IPR050377">
    <property type="entry name" value="Radical_SAM_PqqE_MftC-like"/>
</dbReference>
<dbReference type="PANTHER" id="PTHR11228:SF7">
    <property type="entry name" value="PQQA PEPTIDE CYCLASE"/>
    <property type="match status" value="1"/>
</dbReference>
<organism evidence="7 8">
    <name type="scientific">Vibrio casei</name>
    <dbReference type="NCBI Taxonomy" id="673372"/>
    <lineage>
        <taxon>Bacteria</taxon>
        <taxon>Pseudomonadati</taxon>
        <taxon>Pseudomonadota</taxon>
        <taxon>Gammaproteobacteria</taxon>
        <taxon>Vibrionales</taxon>
        <taxon>Vibrionaceae</taxon>
        <taxon>Vibrio</taxon>
    </lineage>
</organism>
<keyword evidence="4" id="KW-0408">Iron</keyword>
<evidence type="ECO:0000256" key="1">
    <source>
        <dbReference type="ARBA" id="ARBA00001966"/>
    </source>
</evidence>
<comment type="caution">
    <text evidence="7">The sequence shown here is derived from an EMBL/GenBank/DDBJ whole genome shotgun (WGS) entry which is preliminary data.</text>
</comment>
<evidence type="ECO:0000256" key="5">
    <source>
        <dbReference type="ARBA" id="ARBA00023014"/>
    </source>
</evidence>
<dbReference type="AlphaFoldDB" id="A0A368LP84"/>
<keyword evidence="2" id="KW-0949">S-adenosyl-L-methionine</keyword>
<name>A0A368LP84_9VIBR</name>
<dbReference type="Gene3D" id="3.20.20.70">
    <property type="entry name" value="Aldolase class I"/>
    <property type="match status" value="1"/>
</dbReference>
<keyword evidence="5" id="KW-0411">Iron-sulfur</keyword>
<sequence length="330" mass="37607">MNNYQSLNNCCNYQSINWALINTCNYTCKYCHSDLNSGSIKAPPYEVAVNFIKLLLERSNISMLTPYFEFGGGEVTLLRYFPDIIKLIHDRQGLVNIVSNGSKSLQWWNKNAHFLHGVSLSFHINDIKSESHFIEVSKVLEASQNTRFHVNIMMVPERFDDCLAFANRLKQEVRCSIALQPLFEGFGHGGITKKYPYTSEQEQIMKDFRGRPELKTLPPSMAELEVHYLDGTTQNLSTFDLIANDQTNFVGWDCYAGIDSLVVTFSGDIYRSWCMQDGPIGSIYDENIELPTHPTKCRTKICQCGVDLSAKKVNTRLIANKEKQIEVTQL</sequence>